<dbReference type="AlphaFoldDB" id="A0A0E9R5J5"/>
<proteinExistence type="predicted"/>
<reference evidence="1" key="1">
    <citation type="submission" date="2014-11" db="EMBL/GenBank/DDBJ databases">
        <authorList>
            <person name="Amaro Gonzalez C."/>
        </authorList>
    </citation>
    <scope>NUCLEOTIDE SEQUENCE</scope>
</reference>
<accession>A0A0E9R5J5</accession>
<reference evidence="1" key="2">
    <citation type="journal article" date="2015" name="Fish Shellfish Immunol.">
        <title>Early steps in the European eel (Anguilla anguilla)-Vibrio vulnificus interaction in the gills: Role of the RtxA13 toxin.</title>
        <authorList>
            <person name="Callol A."/>
            <person name="Pajuelo D."/>
            <person name="Ebbesson L."/>
            <person name="Teles M."/>
            <person name="MacKenzie S."/>
            <person name="Amaro C."/>
        </authorList>
    </citation>
    <scope>NUCLEOTIDE SEQUENCE</scope>
</reference>
<name>A0A0E9R5J5_ANGAN</name>
<sequence>MGRSRDAGSLLELTLLTAVLSWSLHQSSWYSWRHRHCRC</sequence>
<evidence type="ECO:0000313" key="1">
    <source>
        <dbReference type="EMBL" id="JAH24421.1"/>
    </source>
</evidence>
<organism evidence="1">
    <name type="scientific">Anguilla anguilla</name>
    <name type="common">European freshwater eel</name>
    <name type="synonym">Muraena anguilla</name>
    <dbReference type="NCBI Taxonomy" id="7936"/>
    <lineage>
        <taxon>Eukaryota</taxon>
        <taxon>Metazoa</taxon>
        <taxon>Chordata</taxon>
        <taxon>Craniata</taxon>
        <taxon>Vertebrata</taxon>
        <taxon>Euteleostomi</taxon>
        <taxon>Actinopterygii</taxon>
        <taxon>Neopterygii</taxon>
        <taxon>Teleostei</taxon>
        <taxon>Anguilliformes</taxon>
        <taxon>Anguillidae</taxon>
        <taxon>Anguilla</taxon>
    </lineage>
</organism>
<dbReference type="EMBL" id="GBXM01084156">
    <property type="protein sequence ID" value="JAH24421.1"/>
    <property type="molecule type" value="Transcribed_RNA"/>
</dbReference>
<protein>
    <submittedName>
        <fullName evidence="1">Uncharacterized protein</fullName>
    </submittedName>
</protein>